<evidence type="ECO:0000313" key="8">
    <source>
        <dbReference type="Proteomes" id="UP000829069"/>
    </source>
</evidence>
<proteinExistence type="predicted"/>
<organism evidence="7 8">
    <name type="scientific">Arthrobacter sulfonylureivorans</name>
    <dbReference type="NCBI Taxonomy" id="2486855"/>
    <lineage>
        <taxon>Bacteria</taxon>
        <taxon>Bacillati</taxon>
        <taxon>Actinomycetota</taxon>
        <taxon>Actinomycetes</taxon>
        <taxon>Micrococcales</taxon>
        <taxon>Micrococcaceae</taxon>
        <taxon>Arthrobacter</taxon>
    </lineage>
</organism>
<evidence type="ECO:0000256" key="2">
    <source>
        <dbReference type="ARBA" id="ARBA00022692"/>
    </source>
</evidence>
<keyword evidence="2 6" id="KW-0812">Transmembrane</keyword>
<comment type="subcellular location">
    <subcellularLocation>
        <location evidence="1">Membrane</location>
        <topology evidence="1">Multi-pass membrane protein</topology>
    </subcellularLocation>
</comment>
<dbReference type="EMBL" id="CP093326">
    <property type="protein sequence ID" value="UNK44374.1"/>
    <property type="molecule type" value="Genomic_DNA"/>
</dbReference>
<dbReference type="Pfam" id="PF09685">
    <property type="entry name" value="MamF_MmsF"/>
    <property type="match status" value="1"/>
</dbReference>
<feature type="transmembrane region" description="Helical" evidence="6">
    <location>
        <begin position="75"/>
        <end position="95"/>
    </location>
</feature>
<keyword evidence="8" id="KW-1185">Reference proteome</keyword>
<dbReference type="InterPro" id="IPR019109">
    <property type="entry name" value="MamF_MmsF"/>
</dbReference>
<evidence type="ECO:0000313" key="7">
    <source>
        <dbReference type="EMBL" id="UNK44374.1"/>
    </source>
</evidence>
<reference evidence="7 8" key="1">
    <citation type="submission" date="2022-03" db="EMBL/GenBank/DDBJ databases">
        <title>Isotopic signatures of nitrous oxide derived from detoxification processes.</title>
        <authorList>
            <person name="Behrendt U."/>
            <person name="Buchen C."/>
            <person name="Well R."/>
            <person name="Ulrich A."/>
            <person name="Rohe L."/>
            <person name="Kolb S."/>
            <person name="Schloter M."/>
            <person name="Horn M.A."/>
            <person name="Augustin J."/>
        </authorList>
    </citation>
    <scope>NUCLEOTIDE SEQUENCE [LARGE SCALE GENOMIC DNA]</scope>
    <source>
        <strain evidence="7 8">S4-C24</strain>
    </source>
</reference>
<evidence type="ECO:0000256" key="6">
    <source>
        <dbReference type="SAM" id="Phobius"/>
    </source>
</evidence>
<gene>
    <name evidence="7" type="ORF">MNQ99_10170</name>
</gene>
<evidence type="ECO:0000256" key="5">
    <source>
        <dbReference type="SAM" id="MobiDB-lite"/>
    </source>
</evidence>
<keyword evidence="3 6" id="KW-1133">Transmembrane helix</keyword>
<accession>A0ABY3W9E9</accession>
<sequence>MSENSARNQQPERKSAPRPQYQSASASALPLTPSEDRQWATLAHFGGILGCFPSLVIYLIFKDRGPFTAQESKEALNFTVPPTVVAIVANLLIVIPAVSGIFAVVAAAIWVFLTVYSVIAGIKCNRGVPYRYAYNLRLFR</sequence>
<keyword evidence="4 6" id="KW-0472">Membrane</keyword>
<dbReference type="RefSeq" id="WP_241912878.1">
    <property type="nucleotide sequence ID" value="NZ_CP093326.1"/>
</dbReference>
<protein>
    <submittedName>
        <fullName evidence="7">DUF4870 domain-containing protein</fullName>
    </submittedName>
</protein>
<evidence type="ECO:0000256" key="1">
    <source>
        <dbReference type="ARBA" id="ARBA00004141"/>
    </source>
</evidence>
<evidence type="ECO:0000256" key="4">
    <source>
        <dbReference type="ARBA" id="ARBA00023136"/>
    </source>
</evidence>
<evidence type="ECO:0000256" key="3">
    <source>
        <dbReference type="ARBA" id="ARBA00022989"/>
    </source>
</evidence>
<feature type="transmembrane region" description="Helical" evidence="6">
    <location>
        <begin position="39"/>
        <end position="61"/>
    </location>
</feature>
<feature type="transmembrane region" description="Helical" evidence="6">
    <location>
        <begin position="101"/>
        <end position="122"/>
    </location>
</feature>
<feature type="region of interest" description="Disordered" evidence="5">
    <location>
        <begin position="1"/>
        <end position="32"/>
    </location>
</feature>
<dbReference type="Proteomes" id="UP000829069">
    <property type="component" value="Chromosome"/>
</dbReference>
<name>A0ABY3W9E9_9MICC</name>